<dbReference type="Proteomes" id="UP001234989">
    <property type="component" value="Chromosome 7"/>
</dbReference>
<protein>
    <recommendedName>
        <fullName evidence="4">DUF4218 domain-containing protein</fullName>
    </recommendedName>
</protein>
<accession>A0AAF0TYI0</accession>
<gene>
    <name evidence="2" type="ORF">MTR67_030669</name>
</gene>
<evidence type="ECO:0008006" key="4">
    <source>
        <dbReference type="Google" id="ProtNLM"/>
    </source>
</evidence>
<dbReference type="EMBL" id="CP133618">
    <property type="protein sequence ID" value="WMV37284.1"/>
    <property type="molecule type" value="Genomic_DNA"/>
</dbReference>
<dbReference type="PANTHER" id="PTHR10775:SF193">
    <property type="entry name" value="DUF4216 DOMAIN-CONTAINING PROTEIN"/>
    <property type="match status" value="1"/>
</dbReference>
<dbReference type="PANTHER" id="PTHR10775">
    <property type="entry name" value="OS08G0208400 PROTEIN"/>
    <property type="match status" value="1"/>
</dbReference>
<dbReference type="InterPro" id="IPR004242">
    <property type="entry name" value="Transposase_21"/>
</dbReference>
<evidence type="ECO:0000313" key="2">
    <source>
        <dbReference type="EMBL" id="WMV37284.1"/>
    </source>
</evidence>
<dbReference type="AlphaFoldDB" id="A0AAF0TYI0"/>
<sequence length="466" mass="52497">PLGVLSHPSDGEAWKHFDNVYPYFASEPRNVRWGLSADFFTPVSNAASPYSCWKVFLTPYNLPPKMCMTGPYIFLSCVISRPRNPKGLIDVYLQPLIDELKQLWFEGILTYDISTKKNFVMRASLMWTINDFPTYGMLSGWMAAGKLACCLDRMEENILVVTTKLDKIFPCGFFDVMEHLQIHLVQEARLGGLVQTRWIYPFERKNRPNCNDEGNIDPSFPPISIFNQNGRGSKKCGKRGFTDMEMQSAVTHILLNYPEIQPYVKHHENLGVSQTKHAKKKKSRRPIYPEDIPGSISSTPERISHDTHLFVVLFGTADPRQYYLNYRRLVGASYTSQALPPRRYEDLPLQAIHRPRPLSTGRISYGTPSPIGTSPQLSAMRIGDSSSEQSYVNVSTPPLTQHFVHPGVSPSSTAAPSATPDDEMLALAPGQKDRLGRVMIEPDGSSWHPAKDTVGALKDCVRRLYT</sequence>
<name>A0AAF0TYI0_SOLVR</name>
<feature type="compositionally biased region" description="Basic residues" evidence="1">
    <location>
        <begin position="276"/>
        <end position="285"/>
    </location>
</feature>
<reference evidence="2" key="1">
    <citation type="submission" date="2023-08" db="EMBL/GenBank/DDBJ databases">
        <title>A de novo genome assembly of Solanum verrucosum Schlechtendal, a Mexican diploid species geographically isolated from the other diploid A-genome species in potato relatives.</title>
        <authorList>
            <person name="Hosaka K."/>
        </authorList>
    </citation>
    <scope>NUCLEOTIDE SEQUENCE</scope>
    <source>
        <tissue evidence="2">Young leaves</tissue>
    </source>
</reference>
<proteinExistence type="predicted"/>
<keyword evidence="3" id="KW-1185">Reference proteome</keyword>
<organism evidence="2 3">
    <name type="scientific">Solanum verrucosum</name>
    <dbReference type="NCBI Taxonomy" id="315347"/>
    <lineage>
        <taxon>Eukaryota</taxon>
        <taxon>Viridiplantae</taxon>
        <taxon>Streptophyta</taxon>
        <taxon>Embryophyta</taxon>
        <taxon>Tracheophyta</taxon>
        <taxon>Spermatophyta</taxon>
        <taxon>Magnoliopsida</taxon>
        <taxon>eudicotyledons</taxon>
        <taxon>Gunneridae</taxon>
        <taxon>Pentapetalae</taxon>
        <taxon>asterids</taxon>
        <taxon>lamiids</taxon>
        <taxon>Solanales</taxon>
        <taxon>Solanaceae</taxon>
        <taxon>Solanoideae</taxon>
        <taxon>Solaneae</taxon>
        <taxon>Solanum</taxon>
    </lineage>
</organism>
<feature type="non-terminal residue" evidence="2">
    <location>
        <position position="1"/>
    </location>
</feature>
<evidence type="ECO:0000256" key="1">
    <source>
        <dbReference type="SAM" id="MobiDB-lite"/>
    </source>
</evidence>
<feature type="region of interest" description="Disordered" evidence="1">
    <location>
        <begin position="272"/>
        <end position="300"/>
    </location>
</feature>
<evidence type="ECO:0000313" key="3">
    <source>
        <dbReference type="Proteomes" id="UP001234989"/>
    </source>
</evidence>
<dbReference type="Pfam" id="PF02992">
    <property type="entry name" value="Transposase_21"/>
    <property type="match status" value="1"/>
</dbReference>